<dbReference type="STRING" id="451379.A0A0N5ADR3"/>
<dbReference type="NCBIfam" id="TIGR01509">
    <property type="entry name" value="HAD-SF-IA-v3"/>
    <property type="match status" value="2"/>
</dbReference>
<keyword evidence="1" id="KW-1185">Reference proteome</keyword>
<dbReference type="Pfam" id="PF13419">
    <property type="entry name" value="HAD_2"/>
    <property type="match status" value="1"/>
</dbReference>
<dbReference type="Pfam" id="PF00702">
    <property type="entry name" value="Hydrolase"/>
    <property type="match status" value="1"/>
</dbReference>
<dbReference type="FunFam" id="3.40.50.1000:FF:000055">
    <property type="entry name" value="Haloacid dehalogenase-like hydrolase family protein"/>
    <property type="match status" value="1"/>
</dbReference>
<reference evidence="2" key="1">
    <citation type="submission" date="2017-02" db="UniProtKB">
        <authorList>
            <consortium name="WormBaseParasite"/>
        </authorList>
    </citation>
    <scope>IDENTIFICATION</scope>
</reference>
<evidence type="ECO:0000313" key="1">
    <source>
        <dbReference type="Proteomes" id="UP000046393"/>
    </source>
</evidence>
<proteinExistence type="predicted"/>
<dbReference type="GO" id="GO:0016791">
    <property type="term" value="F:phosphatase activity"/>
    <property type="evidence" value="ECO:0007669"/>
    <property type="project" value="TreeGrafter"/>
</dbReference>
<dbReference type="WBParaSite" id="SMUV_0000233001-mRNA-1">
    <property type="protein sequence ID" value="SMUV_0000233001-mRNA-1"/>
    <property type="gene ID" value="SMUV_0000233001"/>
</dbReference>
<sequence length="485" mass="54042">MREVKQPITHVIFDLDGLLVDTEPTFTDVNTKVMAKWGKTFTLDLKPMTMGRAHDEAIDLMIEKVGLKGIVSRQQYDEIYDKLLWEALPKCPLMPGALRLVQHLAKNNIPMAICSGSRSKEFEYKIMNHKELTNLIPLMVKCSDDPEIKRSKPFPDPFLVTMSRFENPPEDPSRVVVFEDAANGVLAAVEAGMHVVMVPDPTYSTPPVQVIDRITQVLKSLEDFKPESLGLPPRLLSLSKIQSNSFIVSYKQFSNLRLATHVIFDLDGTLLDSEHIYSNACQQIAYKFNRPFTTTLRSALIGLAQKEATPLILEKTGLKDDLTVKEFNELLNLVLSPMLTKSTMMPGALQLVKHLASHKIPMAICTSSSRSECRLKLENSELATLIPLVVTGDDPEIKNSKPAPDPYLVTMSRFKKKPNRPTNVLVFEDSLVGVQAAKSAGTRVTLVYDRRYAVPTANLDVDYIANSLEALDLASLGLPSYCSNL</sequence>
<organism evidence="1 2">
    <name type="scientific">Syphacia muris</name>
    <dbReference type="NCBI Taxonomy" id="451379"/>
    <lineage>
        <taxon>Eukaryota</taxon>
        <taxon>Metazoa</taxon>
        <taxon>Ecdysozoa</taxon>
        <taxon>Nematoda</taxon>
        <taxon>Chromadorea</taxon>
        <taxon>Rhabditida</taxon>
        <taxon>Spirurina</taxon>
        <taxon>Oxyuridomorpha</taxon>
        <taxon>Oxyuroidea</taxon>
        <taxon>Oxyuridae</taxon>
        <taxon>Syphacia</taxon>
    </lineage>
</organism>
<dbReference type="Gene3D" id="1.10.150.240">
    <property type="entry name" value="Putative phosphatase, domain 2"/>
    <property type="match status" value="2"/>
</dbReference>
<dbReference type="InterPro" id="IPR041492">
    <property type="entry name" value="HAD_2"/>
</dbReference>
<accession>A0A0N5ADR3</accession>
<protein>
    <submittedName>
        <fullName evidence="2">Pseudouridine-5'-monophosphatase</fullName>
    </submittedName>
</protein>
<dbReference type="PANTHER" id="PTHR18901">
    <property type="entry name" value="2-DEOXYGLUCOSE-6-PHOSPHATE PHOSPHATASE 2"/>
    <property type="match status" value="1"/>
</dbReference>
<dbReference type="SFLD" id="SFLDG01129">
    <property type="entry name" value="C1.5:_HAD__Beta-PGM__Phosphata"/>
    <property type="match status" value="2"/>
</dbReference>
<dbReference type="InterPro" id="IPR036412">
    <property type="entry name" value="HAD-like_sf"/>
</dbReference>
<dbReference type="PANTHER" id="PTHR18901:SF38">
    <property type="entry name" value="PSEUDOURIDINE-5'-PHOSPHATASE"/>
    <property type="match status" value="1"/>
</dbReference>
<dbReference type="Gene3D" id="3.40.50.1000">
    <property type="entry name" value="HAD superfamily/HAD-like"/>
    <property type="match status" value="2"/>
</dbReference>
<dbReference type="SFLD" id="SFLDS00003">
    <property type="entry name" value="Haloacid_Dehalogenase"/>
    <property type="match status" value="2"/>
</dbReference>
<dbReference type="Proteomes" id="UP000046393">
    <property type="component" value="Unplaced"/>
</dbReference>
<dbReference type="SUPFAM" id="SSF56784">
    <property type="entry name" value="HAD-like"/>
    <property type="match status" value="2"/>
</dbReference>
<name>A0A0N5ADR3_9BILA</name>
<dbReference type="InterPro" id="IPR023214">
    <property type="entry name" value="HAD_sf"/>
</dbReference>
<evidence type="ECO:0000313" key="2">
    <source>
        <dbReference type="WBParaSite" id="SMUV_0000233001-mRNA-1"/>
    </source>
</evidence>
<dbReference type="InterPro" id="IPR023198">
    <property type="entry name" value="PGP-like_dom2"/>
</dbReference>
<dbReference type="AlphaFoldDB" id="A0A0N5ADR3"/>
<dbReference type="InterPro" id="IPR006439">
    <property type="entry name" value="HAD-SF_hydro_IA"/>
</dbReference>